<dbReference type="GO" id="GO:0016020">
    <property type="term" value="C:membrane"/>
    <property type="evidence" value="ECO:0007669"/>
    <property type="project" value="TreeGrafter"/>
</dbReference>
<comment type="similarity">
    <text evidence="1">Belongs to the short-chain dehydrogenases/reductases (SDR) family.</text>
</comment>
<accession>A0A255H2G0</accession>
<dbReference type="InterPro" id="IPR020904">
    <property type="entry name" value="Sc_DH/Rdtase_CS"/>
</dbReference>
<keyword evidence="5" id="KW-1185">Reference proteome</keyword>
<dbReference type="RefSeq" id="WP_094363632.1">
    <property type="nucleotide sequence ID" value="NZ_NMVQ01000012.1"/>
</dbReference>
<evidence type="ECO:0000256" key="1">
    <source>
        <dbReference type="ARBA" id="ARBA00006484"/>
    </source>
</evidence>
<evidence type="ECO:0000313" key="4">
    <source>
        <dbReference type="EMBL" id="OYO21888.1"/>
    </source>
</evidence>
<dbReference type="Proteomes" id="UP000216311">
    <property type="component" value="Unassembled WGS sequence"/>
</dbReference>
<dbReference type="PRINTS" id="PR00081">
    <property type="entry name" value="GDHRDH"/>
</dbReference>
<gene>
    <name evidence="4" type="ORF">CGZ93_08065</name>
</gene>
<dbReference type="EMBL" id="NMVQ01000012">
    <property type="protein sequence ID" value="OYO21888.1"/>
    <property type="molecule type" value="Genomic_DNA"/>
</dbReference>
<dbReference type="Pfam" id="PF00106">
    <property type="entry name" value="adh_short"/>
    <property type="match status" value="1"/>
</dbReference>
<dbReference type="Gene3D" id="3.40.50.720">
    <property type="entry name" value="NAD(P)-binding Rossmann-like Domain"/>
    <property type="match status" value="1"/>
</dbReference>
<dbReference type="OrthoDB" id="158573at2"/>
<dbReference type="SUPFAM" id="SSF51735">
    <property type="entry name" value="NAD(P)-binding Rossmann-fold domains"/>
    <property type="match status" value="1"/>
</dbReference>
<evidence type="ECO:0000256" key="2">
    <source>
        <dbReference type="ARBA" id="ARBA00023002"/>
    </source>
</evidence>
<dbReference type="PANTHER" id="PTHR44196">
    <property type="entry name" value="DEHYDROGENASE/REDUCTASE SDR FAMILY MEMBER 7B"/>
    <property type="match status" value="1"/>
</dbReference>
<evidence type="ECO:0000313" key="5">
    <source>
        <dbReference type="Proteomes" id="UP000216311"/>
    </source>
</evidence>
<feature type="region of interest" description="Disordered" evidence="3">
    <location>
        <begin position="292"/>
        <end position="318"/>
    </location>
</feature>
<organism evidence="4 5">
    <name type="scientific">Enemella dayhoffiae</name>
    <dbReference type="NCBI Taxonomy" id="2016507"/>
    <lineage>
        <taxon>Bacteria</taxon>
        <taxon>Bacillati</taxon>
        <taxon>Actinomycetota</taxon>
        <taxon>Actinomycetes</taxon>
        <taxon>Propionibacteriales</taxon>
        <taxon>Propionibacteriaceae</taxon>
        <taxon>Enemella</taxon>
    </lineage>
</organism>
<dbReference type="InterPro" id="IPR002347">
    <property type="entry name" value="SDR_fam"/>
</dbReference>
<dbReference type="CDD" id="cd05233">
    <property type="entry name" value="SDR_c"/>
    <property type="match status" value="1"/>
</dbReference>
<evidence type="ECO:0000256" key="3">
    <source>
        <dbReference type="SAM" id="MobiDB-lite"/>
    </source>
</evidence>
<protein>
    <submittedName>
        <fullName evidence="4">Short-chain dehydrogenase</fullName>
    </submittedName>
</protein>
<dbReference type="PANTHER" id="PTHR44196:SF1">
    <property type="entry name" value="DEHYDROGENASE_REDUCTASE SDR FAMILY MEMBER 7B"/>
    <property type="match status" value="1"/>
</dbReference>
<comment type="caution">
    <text evidence="4">The sequence shown here is derived from an EMBL/GenBank/DDBJ whole genome shotgun (WGS) entry which is preliminary data.</text>
</comment>
<keyword evidence="2" id="KW-0560">Oxidoreductase</keyword>
<dbReference type="InterPro" id="IPR036291">
    <property type="entry name" value="NAD(P)-bd_dom_sf"/>
</dbReference>
<dbReference type="PROSITE" id="PS00061">
    <property type="entry name" value="ADH_SHORT"/>
    <property type="match status" value="1"/>
</dbReference>
<proteinExistence type="inferred from homology"/>
<sequence length="318" mass="32730">MTTKPSALVAGASRGLGLLIARELVEQGFTVHLCARDADELRRAAASLDGAPVTTDVVDVRDAEAVQAWVDRHHPAGAAPEVAIHVAGIIQVGPWQAVTAEMVADCVDIMTKGPAHLALAVTPRMVEQGRGRIGIVASVGGVAGVPHLVPYSTAKFGAAGLAYGLHAELSGTGVTCTAICPPPMRTGSHLHAQYSGQPEKEYSWFAPGASLPLLALDGEVAARRIVRDVLAGRPVSDLSPLTWLARRAMGIAPATTVRALGLAGRLLPGGTGAPRAGLDARRAAPGWVDRLTRRGDAMAGRTNETERAAGDPPPGPGA</sequence>
<reference evidence="4 5" key="1">
    <citation type="submission" date="2017-07" db="EMBL/GenBank/DDBJ databases">
        <title>Draft whole genome sequences of clinical Proprionibacteriaceae strains.</title>
        <authorList>
            <person name="Bernier A.-M."/>
            <person name="Bernard K."/>
            <person name="Domingo M.-C."/>
        </authorList>
    </citation>
    <scope>NUCLEOTIDE SEQUENCE [LARGE SCALE GENOMIC DNA]</scope>
    <source>
        <strain evidence="4 5">NML 130396</strain>
    </source>
</reference>
<dbReference type="GO" id="GO:0016491">
    <property type="term" value="F:oxidoreductase activity"/>
    <property type="evidence" value="ECO:0007669"/>
    <property type="project" value="UniProtKB-KW"/>
</dbReference>
<name>A0A255H2G0_9ACTN</name>
<dbReference type="AlphaFoldDB" id="A0A255H2G0"/>